<name>A0A915PVT0_9BILA</name>
<dbReference type="WBParaSite" id="sdigi.contig371.g7823.t1">
    <property type="protein sequence ID" value="sdigi.contig371.g7823.t1"/>
    <property type="gene ID" value="sdigi.contig371.g7823"/>
</dbReference>
<reference evidence="4" key="1">
    <citation type="submission" date="2022-11" db="UniProtKB">
        <authorList>
            <consortium name="WormBaseParasite"/>
        </authorList>
    </citation>
    <scope>IDENTIFICATION</scope>
</reference>
<evidence type="ECO:0000256" key="2">
    <source>
        <dbReference type="SAM" id="MobiDB-lite"/>
    </source>
</evidence>
<evidence type="ECO:0000313" key="4">
    <source>
        <dbReference type="WBParaSite" id="sdigi.contig371.g7823.t1"/>
    </source>
</evidence>
<protein>
    <submittedName>
        <fullName evidence="4">Bm8421</fullName>
    </submittedName>
</protein>
<feature type="region of interest" description="Disordered" evidence="2">
    <location>
        <begin position="726"/>
        <end position="768"/>
    </location>
</feature>
<feature type="coiled-coil region" evidence="1">
    <location>
        <begin position="1306"/>
        <end position="1333"/>
    </location>
</feature>
<keyword evidence="3" id="KW-1185">Reference proteome</keyword>
<feature type="coiled-coil region" evidence="1">
    <location>
        <begin position="655"/>
        <end position="682"/>
    </location>
</feature>
<feature type="compositionally biased region" description="Polar residues" evidence="2">
    <location>
        <begin position="1032"/>
        <end position="1044"/>
    </location>
</feature>
<evidence type="ECO:0000313" key="3">
    <source>
        <dbReference type="Proteomes" id="UP000887581"/>
    </source>
</evidence>
<proteinExistence type="predicted"/>
<keyword evidence="1" id="KW-0175">Coiled coil</keyword>
<feature type="compositionally biased region" description="Polar residues" evidence="2">
    <location>
        <begin position="738"/>
        <end position="751"/>
    </location>
</feature>
<organism evidence="3 4">
    <name type="scientific">Setaria digitata</name>
    <dbReference type="NCBI Taxonomy" id="48799"/>
    <lineage>
        <taxon>Eukaryota</taxon>
        <taxon>Metazoa</taxon>
        <taxon>Ecdysozoa</taxon>
        <taxon>Nematoda</taxon>
        <taxon>Chromadorea</taxon>
        <taxon>Rhabditida</taxon>
        <taxon>Spirurina</taxon>
        <taxon>Spiruromorpha</taxon>
        <taxon>Filarioidea</taxon>
        <taxon>Setariidae</taxon>
        <taxon>Setaria</taxon>
    </lineage>
</organism>
<feature type="region of interest" description="Disordered" evidence="2">
    <location>
        <begin position="1025"/>
        <end position="1044"/>
    </location>
</feature>
<accession>A0A915PVT0</accession>
<feature type="region of interest" description="Disordered" evidence="2">
    <location>
        <begin position="1"/>
        <end position="20"/>
    </location>
</feature>
<sequence length="1349" mass="153130">MKNFHKYLDENKGSKRDNHGVEKTVNKARKLRIKYHELPSKNNTFEENVLRKAESIRSSVAYKKCCRGLNDYEDEHIRIVAGASKSMPSLYSSKNIFRNKKNDYVKSVECLRSKYFSNGSCDSGSWAHKSLSAFSDEEAGVEKADVGVNKFLRNSRKNLHLLRSRSSCGKSNMDAIKQDDVSQPQILTPKSSGALNWLPKREMVSPHVNLIVDDCGSSNACDEIDIKIKQSFSALNNLEMNIDKAARFLQASFSSRLSISSPFEGSITDQPSSSEKYTLEKSFYSNHHFSENAEEITRGKTLGCQLKAHIAYGKNIAEMSQHLRDVRDAFSSQLLSQKCEATDDKISSSNEKYFEDQSSFYATVQQRINKAIQHNSLSNMHKSPRCPLQEQNCDPLDLPVSSLSKMNSVRNVNPSSGVRIDDSEVSVELSSQGVENCDMKMANDSTSAYSIQHDVSHTDGTDSSVVYSTQELCKRKYYAGKTVKALRQFYRDSMLYFAELRKLFCQRRIEDLWKVESEEERIKAACLLLKRKYIDSVHNTMPLKNLIDYHLHETARIQLLNLDLQKQLVLMKYNRKDINFEKFRHGSEKVLLLTKDFEKNNLANELERWELKLRTRSYGFKNEEGRTEKSNSTRSSFSSPLRVLRNIEDVKVRNAPNYNKKLEQLRDELKWKRKEADFLKRAFNKRVMNSDHKENSLRAQIDAHIRYIVETEKDIAQLINLEAGNNDSKGKSVDVSAGNKTNSASKISSAEVTGEEIPSDEVDKNRSDFDSNIQPIIKTSENVENSQFVSFTSNQGSGIDSKHMFSAEKNQSESHAAELSSRCFLTPQKSEQFIEKSLKLNRAEEENLSELVLSESNKSLCFHDDRTVPEDVECKTAHSVECTDSSESVYNETGNFKQDSSKEALLMSTIHPFDASDSHTAKHDEQISSSHLSVLDEQFFTPLPSDIETDNGENADEDVEEGVILHDSSSSFHTTISSPVRDVQTENTVAQLSLTSSSSKPRKFKLMVSPLASSRIPISSRYAASMRHEENSGSTTNSPCTSRTSSIRCVSPLAASLLESLLEDSMTTMLNLEHKQTLIGETPGPCEGHDILTAKLDEKSTDNSWQNDLSYDLSKIPVPQDLIPGLDLSDVHNAEVEIAADKNDFPSKLEEPNTFVETISDVQLKSPMSVASTQIKFYLCDKNWVIAEIHWTSEQIWNLACSGRPLEIVISENPSESSSQEVQMRQMIADRCCEIARRCFEVVGRHRYMGLENVSCCRPRNQLHLKNILQEQLSKYYENDTRNGKGKKRWETLSRNSNSDIENIVLRELYAEQDSWEDTLENYENEIKDELLAELWHEQLDESLSSIIN</sequence>
<evidence type="ECO:0000256" key="1">
    <source>
        <dbReference type="SAM" id="Coils"/>
    </source>
</evidence>
<dbReference type="Proteomes" id="UP000887581">
    <property type="component" value="Unplaced"/>
</dbReference>